<proteinExistence type="predicted"/>
<keyword evidence="4" id="KW-1185">Reference proteome</keyword>
<dbReference type="Proteomes" id="UP000534306">
    <property type="component" value="Unassembled WGS sequence"/>
</dbReference>
<evidence type="ECO:0000259" key="1">
    <source>
        <dbReference type="Pfam" id="PF12728"/>
    </source>
</evidence>
<organism evidence="3 4">
    <name type="scientific">Kribbella sandramycini</name>
    <dbReference type="NCBI Taxonomy" id="60450"/>
    <lineage>
        <taxon>Bacteria</taxon>
        <taxon>Bacillati</taxon>
        <taxon>Actinomycetota</taxon>
        <taxon>Actinomycetes</taxon>
        <taxon>Propionibacteriales</taxon>
        <taxon>Kribbellaceae</taxon>
        <taxon>Kribbella</taxon>
    </lineage>
</organism>
<evidence type="ECO:0000313" key="4">
    <source>
        <dbReference type="Proteomes" id="UP000534306"/>
    </source>
</evidence>
<dbReference type="RefSeq" id="WP_171678776.1">
    <property type="nucleotide sequence ID" value="NZ_BAAAGT010000004.1"/>
</dbReference>
<name>A0A7Y4L6Z8_9ACTN</name>
<accession>A0A7Y4L6Z8</accession>
<dbReference type="AlphaFoldDB" id="A0A7Y4L6Z8"/>
<evidence type="ECO:0000313" key="5">
    <source>
        <dbReference type="Proteomes" id="UP000553957"/>
    </source>
</evidence>
<feature type="domain" description="Helix-turn-helix" evidence="1">
    <location>
        <begin position="13"/>
        <end position="59"/>
    </location>
</feature>
<dbReference type="GO" id="GO:0003677">
    <property type="term" value="F:DNA binding"/>
    <property type="evidence" value="ECO:0007669"/>
    <property type="project" value="UniProtKB-KW"/>
</dbReference>
<reference evidence="2 5" key="2">
    <citation type="submission" date="2020-08" db="EMBL/GenBank/DDBJ databases">
        <title>Sequencing the genomes of 1000 actinobacteria strains.</title>
        <authorList>
            <person name="Klenk H.-P."/>
        </authorList>
    </citation>
    <scope>NUCLEOTIDE SEQUENCE [LARGE SCALE GENOMIC DNA]</scope>
    <source>
        <strain evidence="2 5">DSM 15626</strain>
    </source>
</reference>
<reference evidence="3 4" key="1">
    <citation type="submission" date="2020-05" db="EMBL/GenBank/DDBJ databases">
        <title>Genome sequence of Kribbella sandramycini ATCC 39419.</title>
        <authorList>
            <person name="Maclea K.S."/>
            <person name="Fair J.L."/>
        </authorList>
    </citation>
    <scope>NUCLEOTIDE SEQUENCE [LARGE SCALE GENOMIC DNA]</scope>
    <source>
        <strain evidence="3 4">ATCC 39419</strain>
    </source>
</reference>
<comment type="caution">
    <text evidence="3">The sequence shown here is derived from an EMBL/GenBank/DDBJ whole genome shotgun (WGS) entry which is preliminary data.</text>
</comment>
<dbReference type="InterPro" id="IPR041657">
    <property type="entry name" value="HTH_17"/>
</dbReference>
<dbReference type="EMBL" id="JACHKF010000001">
    <property type="protein sequence ID" value="MBB6566690.1"/>
    <property type="molecule type" value="Genomic_DNA"/>
</dbReference>
<sequence>MTGHPDDEPLWDADQVAAYLKVPKATLYTWRRTRYGPRGRRVGRHLRYRPSEVIGWFANLDVDDGNDV</sequence>
<protein>
    <submittedName>
        <fullName evidence="3">Helix-turn-helix domain-containing protein</fullName>
    </submittedName>
    <submittedName>
        <fullName evidence="2">Putative DNA-binding transcriptional regulator AlpA</fullName>
    </submittedName>
</protein>
<dbReference type="EMBL" id="JABJRC010000013">
    <property type="protein sequence ID" value="NOL45478.1"/>
    <property type="molecule type" value="Genomic_DNA"/>
</dbReference>
<dbReference type="SUPFAM" id="SSF46955">
    <property type="entry name" value="Putative DNA-binding domain"/>
    <property type="match status" value="1"/>
</dbReference>
<dbReference type="Pfam" id="PF12728">
    <property type="entry name" value="HTH_17"/>
    <property type="match status" value="1"/>
</dbReference>
<keyword evidence="2" id="KW-0238">DNA-binding</keyword>
<dbReference type="InterPro" id="IPR009061">
    <property type="entry name" value="DNA-bd_dom_put_sf"/>
</dbReference>
<dbReference type="Proteomes" id="UP000553957">
    <property type="component" value="Unassembled WGS sequence"/>
</dbReference>
<evidence type="ECO:0000313" key="2">
    <source>
        <dbReference type="EMBL" id="MBB6566690.1"/>
    </source>
</evidence>
<gene>
    <name evidence="2" type="ORF">HNR71_002327</name>
    <name evidence="3" type="ORF">HPO96_35045</name>
</gene>
<evidence type="ECO:0000313" key="3">
    <source>
        <dbReference type="EMBL" id="NOL45478.1"/>
    </source>
</evidence>